<feature type="transmembrane region" description="Helical" evidence="1">
    <location>
        <begin position="128"/>
        <end position="148"/>
    </location>
</feature>
<sequence length="198" mass="20945">MDPRGSIEQARRIAVGAGRLEEESEFRSVLAGLACTGLQWGGLLGIVGVLILVPVNVGLLGRPVAWWYPGGGGTEALVLWDKALVTLLCAGAVWAGRTRSRVSVARAVGGAIALAIAVVSLVHDAYRGVLSIEYVILLYLLTVVVIPYRPWQTLLLGGGCLAPCSTAWAAWGFPALARPVPTWWPLDTSCGWGSSPWS</sequence>
<name>A0A9X2U8C9_9BACT</name>
<protein>
    <submittedName>
        <fullName evidence="2">Uncharacterized protein</fullName>
    </submittedName>
</protein>
<dbReference type="AlphaFoldDB" id="A0A9X2U8C9"/>
<organism evidence="2 3">
    <name type="scientific">Salinibacter ruber</name>
    <dbReference type="NCBI Taxonomy" id="146919"/>
    <lineage>
        <taxon>Bacteria</taxon>
        <taxon>Pseudomonadati</taxon>
        <taxon>Rhodothermota</taxon>
        <taxon>Rhodothermia</taxon>
        <taxon>Rhodothermales</taxon>
        <taxon>Salinibacteraceae</taxon>
        <taxon>Salinibacter</taxon>
    </lineage>
</organism>
<comment type="caution">
    <text evidence="2">The sequence shown here is derived from an EMBL/GenBank/DDBJ whole genome shotgun (WGS) entry which is preliminary data.</text>
</comment>
<accession>A0A9X2U8C9</accession>
<proteinExistence type="predicted"/>
<feature type="transmembrane region" description="Helical" evidence="1">
    <location>
        <begin position="155"/>
        <end position="177"/>
    </location>
</feature>
<feature type="transmembrane region" description="Helical" evidence="1">
    <location>
        <begin position="29"/>
        <end position="57"/>
    </location>
</feature>
<keyword evidence="1" id="KW-0812">Transmembrane</keyword>
<feature type="transmembrane region" description="Helical" evidence="1">
    <location>
        <begin position="77"/>
        <end position="96"/>
    </location>
</feature>
<evidence type="ECO:0000256" key="1">
    <source>
        <dbReference type="SAM" id="Phobius"/>
    </source>
</evidence>
<feature type="transmembrane region" description="Helical" evidence="1">
    <location>
        <begin position="103"/>
        <end position="122"/>
    </location>
</feature>
<dbReference type="Proteomes" id="UP001155010">
    <property type="component" value="Unassembled WGS sequence"/>
</dbReference>
<dbReference type="RefSeq" id="WP_259081847.1">
    <property type="nucleotide sequence ID" value="NZ_JANTZN010000005.1"/>
</dbReference>
<dbReference type="EMBL" id="JANUBB010000006">
    <property type="protein sequence ID" value="MCS3951737.1"/>
    <property type="molecule type" value="Genomic_DNA"/>
</dbReference>
<gene>
    <name evidence="2" type="ORF">GGP83_001689</name>
</gene>
<evidence type="ECO:0000313" key="3">
    <source>
        <dbReference type="Proteomes" id="UP001155010"/>
    </source>
</evidence>
<keyword evidence="1" id="KW-0472">Membrane</keyword>
<keyword evidence="1" id="KW-1133">Transmembrane helix</keyword>
<reference evidence="2" key="1">
    <citation type="submission" date="2022-08" db="EMBL/GenBank/DDBJ databases">
        <title>Genomic Encyclopedia of Type Strains, Phase V (KMG-V): Genome sequencing to study the core and pangenomes of soil and plant-associated prokaryotes.</title>
        <authorList>
            <person name="Whitman W."/>
        </authorList>
    </citation>
    <scope>NUCLEOTIDE SEQUENCE</scope>
    <source>
        <strain evidence="2">SP2017</strain>
    </source>
</reference>
<evidence type="ECO:0000313" key="2">
    <source>
        <dbReference type="EMBL" id="MCS3951737.1"/>
    </source>
</evidence>